<evidence type="ECO:0000313" key="2">
    <source>
        <dbReference type="WBParaSite" id="nRc.2.0.1.t01119-RA"/>
    </source>
</evidence>
<dbReference type="AlphaFoldDB" id="A0A915HI55"/>
<sequence length="59" mass="6641">MNRGIIDNLKVRCHNTNILLDSNRIHPRLEQIKASLARVKKIFISTDGSSLIITVLKTA</sequence>
<name>A0A915HI55_ROMCU</name>
<keyword evidence="1" id="KW-1185">Reference proteome</keyword>
<protein>
    <submittedName>
        <fullName evidence="2">Uncharacterized protein</fullName>
    </submittedName>
</protein>
<reference evidence="2" key="1">
    <citation type="submission" date="2022-11" db="UniProtKB">
        <authorList>
            <consortium name="WormBaseParasite"/>
        </authorList>
    </citation>
    <scope>IDENTIFICATION</scope>
</reference>
<organism evidence="1 2">
    <name type="scientific">Romanomermis culicivorax</name>
    <name type="common">Nematode worm</name>
    <dbReference type="NCBI Taxonomy" id="13658"/>
    <lineage>
        <taxon>Eukaryota</taxon>
        <taxon>Metazoa</taxon>
        <taxon>Ecdysozoa</taxon>
        <taxon>Nematoda</taxon>
        <taxon>Enoplea</taxon>
        <taxon>Dorylaimia</taxon>
        <taxon>Mermithida</taxon>
        <taxon>Mermithoidea</taxon>
        <taxon>Mermithidae</taxon>
        <taxon>Romanomermis</taxon>
    </lineage>
</organism>
<dbReference type="Proteomes" id="UP000887565">
    <property type="component" value="Unplaced"/>
</dbReference>
<accession>A0A915HI55</accession>
<dbReference type="WBParaSite" id="nRc.2.0.1.t01119-RA">
    <property type="protein sequence ID" value="nRc.2.0.1.t01119-RA"/>
    <property type="gene ID" value="nRc.2.0.1.g01119"/>
</dbReference>
<proteinExistence type="predicted"/>
<evidence type="ECO:0000313" key="1">
    <source>
        <dbReference type="Proteomes" id="UP000887565"/>
    </source>
</evidence>